<dbReference type="InterPro" id="IPR050812">
    <property type="entry name" value="Preph/Arog_dehydrog"/>
</dbReference>
<reference evidence="3 4" key="1">
    <citation type="submission" date="2023-07" db="EMBL/GenBank/DDBJ databases">
        <title>Genomic Encyclopedia of Type Strains, Phase IV (KMG-IV): sequencing the most valuable type-strain genomes for metagenomic binning, comparative biology and taxonomic classification.</title>
        <authorList>
            <person name="Goeker M."/>
        </authorList>
    </citation>
    <scope>NUCLEOTIDE SEQUENCE [LARGE SCALE GENOMIC DNA]</scope>
    <source>
        <strain evidence="3 4">DSM 18695</strain>
    </source>
</reference>
<organism evidence="3 4">
    <name type="scientific">Caulobacter ginsengisoli</name>
    <dbReference type="NCBI Taxonomy" id="400775"/>
    <lineage>
        <taxon>Bacteria</taxon>
        <taxon>Pseudomonadati</taxon>
        <taxon>Pseudomonadota</taxon>
        <taxon>Alphaproteobacteria</taxon>
        <taxon>Caulobacterales</taxon>
        <taxon>Caulobacteraceae</taxon>
        <taxon>Caulobacter</taxon>
    </lineage>
</organism>
<dbReference type="InterPro" id="IPR036291">
    <property type="entry name" value="NAD(P)-bd_dom_sf"/>
</dbReference>
<dbReference type="InterPro" id="IPR046826">
    <property type="entry name" value="PDH_N"/>
</dbReference>
<dbReference type="Proteomes" id="UP001228905">
    <property type="component" value="Unassembled WGS sequence"/>
</dbReference>
<dbReference type="EC" id="1.3.1.12" evidence="3"/>
<comment type="caution">
    <text evidence="3">The sequence shown here is derived from an EMBL/GenBank/DDBJ whole genome shotgun (WGS) entry which is preliminary data.</text>
</comment>
<evidence type="ECO:0000313" key="3">
    <source>
        <dbReference type="EMBL" id="MDQ0466427.1"/>
    </source>
</evidence>
<dbReference type="PANTHER" id="PTHR21363">
    <property type="entry name" value="PREPHENATE DEHYDROGENASE"/>
    <property type="match status" value="1"/>
</dbReference>
<protein>
    <submittedName>
        <fullName evidence="3">Prephenate dehydrogenase</fullName>
        <ecNumber evidence="3">1.3.1.12</ecNumber>
    </submittedName>
</protein>
<dbReference type="EMBL" id="JAUSVS010000011">
    <property type="protein sequence ID" value="MDQ0466427.1"/>
    <property type="molecule type" value="Genomic_DNA"/>
</dbReference>
<evidence type="ECO:0000259" key="2">
    <source>
        <dbReference type="PROSITE" id="PS51176"/>
    </source>
</evidence>
<feature type="domain" description="Prephenate/arogenate dehydrogenase" evidence="2">
    <location>
        <begin position="3"/>
        <end position="247"/>
    </location>
</feature>
<accession>A0ABU0IZP0</accession>
<keyword evidence="1 3" id="KW-0560">Oxidoreductase</keyword>
<dbReference type="Gene3D" id="3.40.50.720">
    <property type="entry name" value="NAD(P)-binding Rossmann-like Domain"/>
    <property type="match status" value="1"/>
</dbReference>
<dbReference type="SUPFAM" id="SSF51735">
    <property type="entry name" value="NAD(P)-binding Rossmann-fold domains"/>
    <property type="match status" value="1"/>
</dbReference>
<dbReference type="Pfam" id="PF02153">
    <property type="entry name" value="PDH_N"/>
    <property type="match status" value="1"/>
</dbReference>
<name>A0ABU0IZP0_9CAUL</name>
<dbReference type="PROSITE" id="PS51176">
    <property type="entry name" value="PDH_ADH"/>
    <property type="match status" value="1"/>
</dbReference>
<dbReference type="InterPro" id="IPR008927">
    <property type="entry name" value="6-PGluconate_DH-like_C_sf"/>
</dbReference>
<sequence>MARSLGIIGIGAFGEFMLKHVTPYFDVVIHDPFRDLSPLEDRYRVRAGSLEETAAQDIVVLAVPVQKLAAVVQEVAPFLRPDALLMDVCSVKVKPTAALLKYAPPGMDIVSIHPLFGPNSGAKGIHGLVVSVLNIRGRRMAEVALFLRRELGLKAVVTNPERHDREMAYVQGLTHLIGRSIVGLKLPERMRQTTPTFDHLMNMVNVIKDDSDDLFRAIEAENPFARDVKDAFLERLQAMVSSTKPED</sequence>
<dbReference type="RefSeq" id="WP_307352526.1">
    <property type="nucleotide sequence ID" value="NZ_JAUSVS010000011.1"/>
</dbReference>
<proteinExistence type="predicted"/>
<dbReference type="InterPro" id="IPR003099">
    <property type="entry name" value="Prephen_DH"/>
</dbReference>
<evidence type="ECO:0000313" key="4">
    <source>
        <dbReference type="Proteomes" id="UP001228905"/>
    </source>
</evidence>
<keyword evidence="4" id="KW-1185">Reference proteome</keyword>
<dbReference type="PANTHER" id="PTHR21363:SF0">
    <property type="entry name" value="PREPHENATE DEHYDROGENASE [NADP(+)]"/>
    <property type="match status" value="1"/>
</dbReference>
<dbReference type="SUPFAM" id="SSF48179">
    <property type="entry name" value="6-phosphogluconate dehydrogenase C-terminal domain-like"/>
    <property type="match status" value="1"/>
</dbReference>
<evidence type="ECO:0000256" key="1">
    <source>
        <dbReference type="ARBA" id="ARBA00023002"/>
    </source>
</evidence>
<dbReference type="Gene3D" id="1.10.3660.10">
    <property type="entry name" value="6-phosphogluconate dehydrogenase C-terminal like domain"/>
    <property type="match status" value="1"/>
</dbReference>
<dbReference type="GO" id="GO:0008977">
    <property type="term" value="F:prephenate dehydrogenase (NAD+) activity"/>
    <property type="evidence" value="ECO:0007669"/>
    <property type="project" value="UniProtKB-EC"/>
</dbReference>
<gene>
    <name evidence="3" type="ORF">QO010_004220</name>
</gene>